<accession>A0ABV7CPB1</accession>
<comment type="caution">
    <text evidence="4">The sequence shown here is derived from an EMBL/GenBank/DDBJ whole genome shotgun (WGS) entry which is preliminary data.</text>
</comment>
<dbReference type="Proteomes" id="UP001595453">
    <property type="component" value="Unassembled WGS sequence"/>
</dbReference>
<evidence type="ECO:0000313" key="4">
    <source>
        <dbReference type="EMBL" id="MFC3034401.1"/>
    </source>
</evidence>
<dbReference type="SUPFAM" id="SSF82171">
    <property type="entry name" value="DPP6 N-terminal domain-like"/>
    <property type="match status" value="1"/>
</dbReference>
<evidence type="ECO:0000259" key="3">
    <source>
        <dbReference type="Pfam" id="PF00326"/>
    </source>
</evidence>
<evidence type="ECO:0000313" key="5">
    <source>
        <dbReference type="Proteomes" id="UP001595453"/>
    </source>
</evidence>
<dbReference type="Gene3D" id="2.120.10.30">
    <property type="entry name" value="TolB, C-terminal domain"/>
    <property type="match status" value="1"/>
</dbReference>
<sequence length="925" mass="104376">MTLQKTPISVALLLGLCLASDAATAQTPLTFTDVFDFRTAKGTELSDNGQIMALSATPYRGDAEGQVYRVGAQSLIAKVERGTKAQINKSATWVAFTQVPSLLSSESASKDEKKKLKNNLVLVNTQDGALVQFDEVKDYQLSDDGKWLAYREDKEAKKDKSEAKSDAKNEEVSKALKADKKDSLLTLVLVDLTTNAQTRFDNVNSYGLSDKGLLWQQGSEDGASNQVLFHDFSTSQQSMLITEPGITVAQIAWHPTQALVAFTQGNYVNDDARRRNYHLTLWHADSNKLENIANQPGWFTAKTAKLSWSEQGERLYFGNAPQLAAKAPEYKYKDDQSLRDFDTIRAQKGLKVWHHQDPEIKPREIDQWQERNKNLQYQAVYHLNGTKVVQLTSPQLPSVELNKEARFLLAENDRPYLHEITYNGFYSDYYSLDSHTGKQQLIVKYSPFRPSLSPTGNYASYFADGEVWLKDLSKQKLKPLTKAIRQAIFADDQHDYPSPQPGYGFAGWMADGSAVLVYSKYDIWAFDVKSGKATRLTQGRETQTQYRVQQLDKDQVGFAKDETLFLSAHNLENKQTHVATLALNTGEVKTVLAGAAKFDVLKKAKHSDTLLFTKQHYHLFPDIQVTDSSFAKTAQITNLNPQTSQFAWGEKPELVQYKGYNGEDLQGVLIKPAGYQTGDKVPVVIYFYRYMTQRMYHFPAMELNHRPNFPMLTSNGYALFMPDIRFEIGHPGKSSTQTMINAAQKLIDIGVADPDNIALQGHSWSGYQSAFMITQTDMFKAVISGAPVSNMTSAYSGIRLGSGLARQFQYETGQSRIGKSLFEAPELYIENSPVFFADKVNTPILMMFGNKDDAVPYQEGIQYYLALRRAGKDVIFLEYEDEPHHLKKFPNQVDFSIRMLEYYNHHLKGMPAPQWMQTGEAYQEE</sequence>
<feature type="chain" id="PRO_5047027592" evidence="2">
    <location>
        <begin position="26"/>
        <end position="925"/>
    </location>
</feature>
<name>A0ABV7CPB1_9GAMM</name>
<dbReference type="PANTHER" id="PTHR42776:SF27">
    <property type="entry name" value="DIPEPTIDYL PEPTIDASE FAMILY MEMBER 6"/>
    <property type="match status" value="1"/>
</dbReference>
<keyword evidence="1" id="KW-0378">Hydrolase</keyword>
<dbReference type="PANTHER" id="PTHR42776">
    <property type="entry name" value="SERINE PEPTIDASE S9 FAMILY MEMBER"/>
    <property type="match status" value="1"/>
</dbReference>
<dbReference type="Pfam" id="PF00326">
    <property type="entry name" value="Peptidase_S9"/>
    <property type="match status" value="1"/>
</dbReference>
<feature type="domain" description="Peptidase S9 prolyl oligopeptidase catalytic" evidence="3">
    <location>
        <begin position="730"/>
        <end position="908"/>
    </location>
</feature>
<keyword evidence="2" id="KW-0732">Signal</keyword>
<evidence type="ECO:0000256" key="1">
    <source>
        <dbReference type="ARBA" id="ARBA00022801"/>
    </source>
</evidence>
<keyword evidence="5" id="KW-1185">Reference proteome</keyword>
<dbReference type="SUPFAM" id="SSF53474">
    <property type="entry name" value="alpha/beta-Hydrolases"/>
    <property type="match status" value="1"/>
</dbReference>
<dbReference type="Gene3D" id="3.40.50.1820">
    <property type="entry name" value="alpha/beta hydrolase"/>
    <property type="match status" value="1"/>
</dbReference>
<protein>
    <submittedName>
        <fullName evidence="4">Prolyl oligopeptidase family serine peptidase</fullName>
    </submittedName>
</protein>
<dbReference type="InterPro" id="IPR029058">
    <property type="entry name" value="AB_hydrolase_fold"/>
</dbReference>
<dbReference type="InterPro" id="IPR001375">
    <property type="entry name" value="Peptidase_S9_cat"/>
</dbReference>
<dbReference type="EMBL" id="JBHRSD010000039">
    <property type="protein sequence ID" value="MFC3034401.1"/>
    <property type="molecule type" value="Genomic_DNA"/>
</dbReference>
<reference evidence="5" key="1">
    <citation type="journal article" date="2019" name="Int. J. Syst. Evol. Microbiol.">
        <title>The Global Catalogue of Microorganisms (GCM) 10K type strain sequencing project: providing services to taxonomists for standard genome sequencing and annotation.</title>
        <authorList>
            <consortium name="The Broad Institute Genomics Platform"/>
            <consortium name="The Broad Institute Genome Sequencing Center for Infectious Disease"/>
            <person name="Wu L."/>
            <person name="Ma J."/>
        </authorList>
    </citation>
    <scope>NUCLEOTIDE SEQUENCE [LARGE SCALE GENOMIC DNA]</scope>
    <source>
        <strain evidence="5">KCTC 42730</strain>
    </source>
</reference>
<evidence type="ECO:0000256" key="2">
    <source>
        <dbReference type="SAM" id="SignalP"/>
    </source>
</evidence>
<dbReference type="InterPro" id="IPR011042">
    <property type="entry name" value="6-blade_b-propeller_TolB-like"/>
</dbReference>
<feature type="signal peptide" evidence="2">
    <location>
        <begin position="1"/>
        <end position="25"/>
    </location>
</feature>
<proteinExistence type="predicted"/>
<dbReference type="RefSeq" id="WP_377127619.1">
    <property type="nucleotide sequence ID" value="NZ_JBHRSD010000039.1"/>
</dbReference>
<gene>
    <name evidence="4" type="ORF">ACFOEE_17990</name>
</gene>
<organism evidence="4 5">
    <name type="scientific">Pseudoalteromonas fenneropenaei</name>
    <dbReference type="NCBI Taxonomy" id="1737459"/>
    <lineage>
        <taxon>Bacteria</taxon>
        <taxon>Pseudomonadati</taxon>
        <taxon>Pseudomonadota</taxon>
        <taxon>Gammaproteobacteria</taxon>
        <taxon>Alteromonadales</taxon>
        <taxon>Pseudoalteromonadaceae</taxon>
        <taxon>Pseudoalteromonas</taxon>
    </lineage>
</organism>